<evidence type="ECO:0000313" key="3">
    <source>
        <dbReference type="Proteomes" id="UP000189513"/>
    </source>
</evidence>
<reference evidence="2" key="3">
    <citation type="submission" date="2017-01" db="EMBL/GenBank/DDBJ databases">
        <authorList>
            <person name="Mah S.A."/>
            <person name="Swanson W.J."/>
            <person name="Moy G.W."/>
            <person name="Vacquier V.D."/>
        </authorList>
    </citation>
    <scope>NUCLEOTIDE SEQUENCE [LARGE SCALE GENOMIC DNA]</scope>
    <source>
        <strain evidence="2">65</strain>
    </source>
</reference>
<dbReference type="EMBL" id="LK052889">
    <property type="protein sequence ID" value="CDR40070.1"/>
    <property type="molecule type" value="Genomic_DNA"/>
</dbReference>
<keyword evidence="3" id="KW-1185">Reference proteome</keyword>
<organism evidence="1">
    <name type="scientific">Cyberlindnera fabianii</name>
    <name type="common">Yeast</name>
    <name type="synonym">Hansenula fabianii</name>
    <dbReference type="NCBI Taxonomy" id="36022"/>
    <lineage>
        <taxon>Eukaryota</taxon>
        <taxon>Fungi</taxon>
        <taxon>Dikarya</taxon>
        <taxon>Ascomycota</taxon>
        <taxon>Saccharomycotina</taxon>
        <taxon>Saccharomycetes</taxon>
        <taxon>Phaffomycetales</taxon>
        <taxon>Phaffomycetaceae</taxon>
        <taxon>Cyberlindnera</taxon>
    </lineage>
</organism>
<dbReference type="OMA" id="DYARHDE"/>
<dbReference type="EMBL" id="MPUK01000004">
    <property type="protein sequence ID" value="ONH67660.1"/>
    <property type="molecule type" value="Genomic_DNA"/>
</dbReference>
<reference evidence="1" key="1">
    <citation type="journal article" date="2014" name="Genome Announc.">
        <title>Genome sequence of the yeast Cyberlindnera fabianii (Hansenula fabianii).</title>
        <authorList>
            <person name="Freel K.C."/>
            <person name="Sarilar V."/>
            <person name="Neuveglise C."/>
            <person name="Devillers H."/>
            <person name="Friedrich A."/>
            <person name="Schacherer J."/>
        </authorList>
    </citation>
    <scope>NUCLEOTIDE SEQUENCE</scope>
    <source>
        <strain evidence="1">YJS4271</strain>
    </source>
</reference>
<name>A0A061ASD6_CYBFA</name>
<accession>A0A061ASD6</accession>
<dbReference type="AlphaFoldDB" id="A0A061ASD6"/>
<dbReference type="STRING" id="36022.A0A061ASD6"/>
<sequence>MSEKKLMGPSGQNHRFHLEPVPRIAITMGMASIFGFIQGAHTAYAETASRYLVENGHRLPKTKGGWYWYHKRKNWVCLKSAVDTGASRAGKFGFTAGVFFGMEAAIDKLRGKTDALSTVITTVTCGWLYAKWSTLPALQTRRLVKNGLVFGMLFGVFQDCMIALRGGTVWYLPFTMRTGTGSSGVLSS</sequence>
<dbReference type="Proteomes" id="UP000189513">
    <property type="component" value="Unassembled WGS sequence"/>
</dbReference>
<dbReference type="PANTHER" id="PTHR37852:SF1">
    <property type="entry name" value="HIG1 DOMAIN-CONTAINING PROTEIN"/>
    <property type="match status" value="1"/>
</dbReference>
<gene>
    <name evidence="2" type="ORF">BON22_2388</name>
    <name evidence="1" type="ORF">CYFA0S_04e02982g</name>
</gene>
<reference evidence="3" key="2">
    <citation type="journal article" date="2017" name="Genome Announc.">
        <title>Genome sequences of Cyberlindnera fabianii 65, Pichia kudriavzevii 129, and Saccharomyces cerevisiae 131 isolated from fermented masau fruits in Zimbabwe.</title>
        <authorList>
            <person name="van Rijswijck I.M.H."/>
            <person name="Derks M.F.L."/>
            <person name="Abee T."/>
            <person name="de Ridder D."/>
            <person name="Smid E.J."/>
        </authorList>
    </citation>
    <scope>NUCLEOTIDE SEQUENCE [LARGE SCALE GENOMIC DNA]</scope>
    <source>
        <strain evidence="3">65</strain>
    </source>
</reference>
<evidence type="ECO:0000313" key="1">
    <source>
        <dbReference type="EMBL" id="CDR40070.1"/>
    </source>
</evidence>
<dbReference type="VEuPathDB" id="FungiDB:BON22_2388"/>
<proteinExistence type="predicted"/>
<dbReference type="OrthoDB" id="5584028at2759"/>
<dbReference type="Pfam" id="PF02466">
    <property type="entry name" value="Tim17"/>
    <property type="match status" value="1"/>
</dbReference>
<evidence type="ECO:0000313" key="2">
    <source>
        <dbReference type="EMBL" id="ONH67660.1"/>
    </source>
</evidence>
<dbReference type="PANTHER" id="PTHR37852">
    <property type="entry name" value="YALI0B21208P"/>
    <property type="match status" value="1"/>
</dbReference>
<protein>
    <submittedName>
        <fullName evidence="1">CYFA0S04e02982g1_1</fullName>
    </submittedName>
</protein>